<dbReference type="AlphaFoldDB" id="A0A426Y547"/>
<feature type="transmembrane region" description="Helical" evidence="1">
    <location>
        <begin position="43"/>
        <end position="62"/>
    </location>
</feature>
<sequence>MLSTASCLGQWIIIVSFPSLNKPSLFTRFLTSALALRDCIPDFFFFFFFSPGFFFFFFFSNLEKKKGDLF</sequence>
<proteinExistence type="predicted"/>
<dbReference type="EMBL" id="AMZH03014894">
    <property type="protein sequence ID" value="RRT46876.1"/>
    <property type="molecule type" value="Genomic_DNA"/>
</dbReference>
<dbReference type="Proteomes" id="UP000287651">
    <property type="component" value="Unassembled WGS sequence"/>
</dbReference>
<reference evidence="2 3" key="1">
    <citation type="journal article" date="2014" name="Agronomy (Basel)">
        <title>A Draft Genome Sequence for Ensete ventricosum, the Drought-Tolerant Tree Against Hunger.</title>
        <authorList>
            <person name="Harrison J."/>
            <person name="Moore K.A."/>
            <person name="Paszkiewicz K."/>
            <person name="Jones T."/>
            <person name="Grant M."/>
            <person name="Ambacheew D."/>
            <person name="Muzemil S."/>
            <person name="Studholme D.J."/>
        </authorList>
    </citation>
    <scope>NUCLEOTIDE SEQUENCE [LARGE SCALE GENOMIC DNA]</scope>
</reference>
<protein>
    <submittedName>
        <fullName evidence="2">Uncharacterized protein</fullName>
    </submittedName>
</protein>
<keyword evidence="1" id="KW-0472">Membrane</keyword>
<keyword evidence="1" id="KW-1133">Transmembrane helix</keyword>
<comment type="caution">
    <text evidence="2">The sequence shown here is derived from an EMBL/GenBank/DDBJ whole genome shotgun (WGS) entry which is preliminary data.</text>
</comment>
<keyword evidence="1" id="KW-0812">Transmembrane</keyword>
<evidence type="ECO:0000256" key="1">
    <source>
        <dbReference type="SAM" id="Phobius"/>
    </source>
</evidence>
<accession>A0A426Y547</accession>
<name>A0A426Y547_ENSVE</name>
<evidence type="ECO:0000313" key="2">
    <source>
        <dbReference type="EMBL" id="RRT46876.1"/>
    </source>
</evidence>
<organism evidence="2 3">
    <name type="scientific">Ensete ventricosum</name>
    <name type="common">Abyssinian banana</name>
    <name type="synonym">Musa ensete</name>
    <dbReference type="NCBI Taxonomy" id="4639"/>
    <lineage>
        <taxon>Eukaryota</taxon>
        <taxon>Viridiplantae</taxon>
        <taxon>Streptophyta</taxon>
        <taxon>Embryophyta</taxon>
        <taxon>Tracheophyta</taxon>
        <taxon>Spermatophyta</taxon>
        <taxon>Magnoliopsida</taxon>
        <taxon>Liliopsida</taxon>
        <taxon>Zingiberales</taxon>
        <taxon>Musaceae</taxon>
        <taxon>Ensete</taxon>
    </lineage>
</organism>
<evidence type="ECO:0000313" key="3">
    <source>
        <dbReference type="Proteomes" id="UP000287651"/>
    </source>
</evidence>
<gene>
    <name evidence="2" type="ORF">B296_00039954</name>
</gene>